<keyword evidence="1" id="KW-0732">Signal</keyword>
<organism evidence="3 4">
    <name type="scientific">Chenopodium quinoa</name>
    <name type="common">Quinoa</name>
    <dbReference type="NCBI Taxonomy" id="63459"/>
    <lineage>
        <taxon>Eukaryota</taxon>
        <taxon>Viridiplantae</taxon>
        <taxon>Streptophyta</taxon>
        <taxon>Embryophyta</taxon>
        <taxon>Tracheophyta</taxon>
        <taxon>Spermatophyta</taxon>
        <taxon>Magnoliopsida</taxon>
        <taxon>eudicotyledons</taxon>
        <taxon>Gunneridae</taxon>
        <taxon>Pentapetalae</taxon>
        <taxon>Caryophyllales</taxon>
        <taxon>Chenopodiaceae</taxon>
        <taxon>Chenopodioideae</taxon>
        <taxon>Atripliceae</taxon>
        <taxon>Chenopodium</taxon>
    </lineage>
</organism>
<dbReference type="AlphaFoldDB" id="A0A803MSE1"/>
<evidence type="ECO:0000259" key="2">
    <source>
        <dbReference type="Pfam" id="PF25246"/>
    </source>
</evidence>
<dbReference type="InterPro" id="IPR039325">
    <property type="entry name" value="NDX"/>
</dbReference>
<evidence type="ECO:0000256" key="1">
    <source>
        <dbReference type="SAM" id="SignalP"/>
    </source>
</evidence>
<dbReference type="PANTHER" id="PTHR35743:SF1">
    <property type="entry name" value="NODULIN HOMEOBOX"/>
    <property type="match status" value="1"/>
</dbReference>
<dbReference type="OMA" id="FFEMASS"/>
<dbReference type="Gramene" id="AUR62034492-RA">
    <property type="protein sequence ID" value="AUR62034492-RA:cds"/>
    <property type="gene ID" value="AUR62034492"/>
</dbReference>
<sequence>MPLLYSALVACIMYLLTACISSQWSELAYVLQAHPKADIFIDVAFGAVRMNINFLQIKLSADENEFHSNSSLGAEKAVNFCCQQCEASLQFLQSLCQNKSFRERLFRNKEWCGKGGVLCLVQATLKLNISPFLKEPLAVVASVSRLKARVLSILLHLCESESVSYLDEVTSIPESLELAKCVAVEVSLIEQFYIL</sequence>
<protein>
    <recommendedName>
        <fullName evidence="2">Nodulin homeobox N-terminal domain-containing protein</fullName>
    </recommendedName>
</protein>
<keyword evidence="4" id="KW-1185">Reference proteome</keyword>
<feature type="signal peptide" evidence="1">
    <location>
        <begin position="1"/>
        <end position="22"/>
    </location>
</feature>
<accession>A0A803MSE1</accession>
<reference evidence="3" key="2">
    <citation type="submission" date="2021-03" db="UniProtKB">
        <authorList>
            <consortium name="EnsemblPlants"/>
        </authorList>
    </citation>
    <scope>IDENTIFICATION</scope>
</reference>
<feature type="chain" id="PRO_5030654744" description="Nodulin homeobox N-terminal domain-containing protein" evidence="1">
    <location>
        <begin position="23"/>
        <end position="195"/>
    </location>
</feature>
<dbReference type="Pfam" id="PF25246">
    <property type="entry name" value="Nodulin_N"/>
    <property type="match status" value="1"/>
</dbReference>
<dbReference type="GO" id="GO:0003697">
    <property type="term" value="F:single-stranded DNA binding"/>
    <property type="evidence" value="ECO:0007669"/>
    <property type="project" value="InterPro"/>
</dbReference>
<proteinExistence type="predicted"/>
<evidence type="ECO:0000313" key="3">
    <source>
        <dbReference type="EnsemblPlants" id="AUR62034492-RA:cds"/>
    </source>
</evidence>
<feature type="domain" description="Nodulin homeobox N-terminal" evidence="2">
    <location>
        <begin position="1"/>
        <end position="186"/>
    </location>
</feature>
<dbReference type="PANTHER" id="PTHR35743">
    <property type="entry name" value="NODULIN HOMEOBOX"/>
    <property type="match status" value="1"/>
</dbReference>
<evidence type="ECO:0000313" key="4">
    <source>
        <dbReference type="Proteomes" id="UP000596660"/>
    </source>
</evidence>
<dbReference type="EnsemblPlants" id="AUR62034492-RA">
    <property type="protein sequence ID" value="AUR62034492-RA:cds"/>
    <property type="gene ID" value="AUR62034492"/>
</dbReference>
<dbReference type="GO" id="GO:0009908">
    <property type="term" value="P:flower development"/>
    <property type="evidence" value="ECO:0007669"/>
    <property type="project" value="InterPro"/>
</dbReference>
<name>A0A803MSE1_CHEQI</name>
<dbReference type="Proteomes" id="UP000596660">
    <property type="component" value="Unplaced"/>
</dbReference>
<dbReference type="InterPro" id="IPR057287">
    <property type="entry name" value="Ndx_N"/>
</dbReference>
<reference evidence="3" key="1">
    <citation type="journal article" date="2017" name="Nature">
        <title>The genome of Chenopodium quinoa.</title>
        <authorList>
            <person name="Jarvis D.E."/>
            <person name="Ho Y.S."/>
            <person name="Lightfoot D.J."/>
            <person name="Schmoeckel S.M."/>
            <person name="Li B."/>
            <person name="Borm T.J.A."/>
            <person name="Ohyanagi H."/>
            <person name="Mineta K."/>
            <person name="Michell C.T."/>
            <person name="Saber N."/>
            <person name="Kharbatia N.M."/>
            <person name="Rupper R.R."/>
            <person name="Sharp A.R."/>
            <person name="Dally N."/>
            <person name="Boughton B.A."/>
            <person name="Woo Y.H."/>
            <person name="Gao G."/>
            <person name="Schijlen E.G.W.M."/>
            <person name="Guo X."/>
            <person name="Momin A.A."/>
            <person name="Negrao S."/>
            <person name="Al-Babili S."/>
            <person name="Gehring C."/>
            <person name="Roessner U."/>
            <person name="Jung C."/>
            <person name="Murphy K."/>
            <person name="Arold S.T."/>
            <person name="Gojobori T."/>
            <person name="van der Linden C.G."/>
            <person name="van Loo E.N."/>
            <person name="Jellen E.N."/>
            <person name="Maughan P.J."/>
            <person name="Tester M."/>
        </authorList>
    </citation>
    <scope>NUCLEOTIDE SEQUENCE [LARGE SCALE GENOMIC DNA]</scope>
    <source>
        <strain evidence="3">cv. PI 614886</strain>
    </source>
</reference>